<reference evidence="2" key="1">
    <citation type="submission" date="2020-10" db="EMBL/GenBank/DDBJ databases">
        <authorList>
            <person name="Muller C M."/>
        </authorList>
    </citation>
    <scope>NUCLEOTIDE SEQUENCE</scope>
    <source>
        <strain evidence="2">THUN-12</strain>
    </source>
</reference>
<proteinExistence type="predicted"/>
<dbReference type="Proteomes" id="UP000683417">
    <property type="component" value="Unassembled WGS sequence"/>
</dbReference>
<evidence type="ECO:0000313" key="2">
    <source>
        <dbReference type="EMBL" id="CAD6499858.1"/>
    </source>
</evidence>
<evidence type="ECO:0000313" key="3">
    <source>
        <dbReference type="Proteomes" id="UP000683417"/>
    </source>
</evidence>
<accession>A0A9W4CWG4</accession>
<organism evidence="2 3">
    <name type="scientific">Blumeria graminis f. sp. triticale</name>
    <dbReference type="NCBI Taxonomy" id="1689686"/>
    <lineage>
        <taxon>Eukaryota</taxon>
        <taxon>Fungi</taxon>
        <taxon>Dikarya</taxon>
        <taxon>Ascomycota</taxon>
        <taxon>Pezizomycotina</taxon>
        <taxon>Leotiomycetes</taxon>
        <taxon>Erysiphales</taxon>
        <taxon>Erysiphaceae</taxon>
        <taxon>Blumeria</taxon>
    </lineage>
</organism>
<feature type="chain" id="PRO_5040828168" evidence="1">
    <location>
        <begin position="19"/>
        <end position="145"/>
    </location>
</feature>
<gene>
    <name evidence="2" type="ORF">BGTH12_LOCUS1216</name>
</gene>
<name>A0A9W4CWG4_BLUGR</name>
<comment type="caution">
    <text evidence="2">The sequence shown here is derived from an EMBL/GenBank/DDBJ whole genome shotgun (WGS) entry which is preliminary data.</text>
</comment>
<dbReference type="EMBL" id="CAJHIT010000002">
    <property type="protein sequence ID" value="CAD6499858.1"/>
    <property type="molecule type" value="Genomic_DNA"/>
</dbReference>
<evidence type="ECO:0000256" key="1">
    <source>
        <dbReference type="SAM" id="SignalP"/>
    </source>
</evidence>
<keyword evidence="1" id="KW-0732">Signal</keyword>
<protein>
    <submittedName>
        <fullName evidence="2">BgTH12-03964</fullName>
    </submittedName>
</protein>
<dbReference type="AlphaFoldDB" id="A0A9W4CWG4"/>
<sequence>MRYYIIALILQSVSLSVAKLESYQTPHITEDLKSFRCDGRIYDSQKLQSFRNPHGRFENENVLNMEICRRFSQIASAQDPNQKLMYVDDSSTNCSQSLLTHIDRMEYETIQDYIVHDSQSRVCAVITINYSRGRDPQEKFCQFIH</sequence>
<feature type="signal peptide" evidence="1">
    <location>
        <begin position="1"/>
        <end position="18"/>
    </location>
</feature>